<keyword evidence="2" id="KW-1133">Transmembrane helix</keyword>
<feature type="region of interest" description="Disordered" evidence="1">
    <location>
        <begin position="1"/>
        <end position="22"/>
    </location>
</feature>
<evidence type="ECO:0000256" key="2">
    <source>
        <dbReference type="SAM" id="Phobius"/>
    </source>
</evidence>
<evidence type="ECO:0000313" key="3">
    <source>
        <dbReference type="EMBL" id="TNN81635.1"/>
    </source>
</evidence>
<dbReference type="EMBL" id="SRLO01000045">
    <property type="protein sequence ID" value="TNN81635.1"/>
    <property type="molecule type" value="Genomic_DNA"/>
</dbReference>
<keyword evidence="4" id="KW-1185">Reference proteome</keyword>
<protein>
    <submittedName>
        <fullName evidence="3">Uncharacterized protein</fullName>
    </submittedName>
</protein>
<name>A0A4Z2IUN1_9TELE</name>
<accession>A0A4Z2IUN1</accession>
<sequence>MNTSSTLSSEVAEGETGSSRGLMYSLPCEDRSLAPTLPEATTGSHFLDVREPGLELTLSSSTPVAEVIVSGRSQQGCWMWRGLEAVDLLSSQVESLLCCQPFLEALQDEERKGEERRNKQIQLLPEQAVVYQSRRLPKCLMSQLQMISEPAQILLCFGFDNAQLCVDVLVLQLSLVFPLQLFYYLLMGLFHGSKAPLTGGL</sequence>
<evidence type="ECO:0000313" key="4">
    <source>
        <dbReference type="Proteomes" id="UP000314294"/>
    </source>
</evidence>
<comment type="caution">
    <text evidence="3">The sequence shown here is derived from an EMBL/GenBank/DDBJ whole genome shotgun (WGS) entry which is preliminary data.</text>
</comment>
<proteinExistence type="predicted"/>
<keyword evidence="2" id="KW-0472">Membrane</keyword>
<dbReference type="AlphaFoldDB" id="A0A4Z2IUN1"/>
<keyword evidence="2" id="KW-0812">Transmembrane</keyword>
<feature type="transmembrane region" description="Helical" evidence="2">
    <location>
        <begin position="168"/>
        <end position="186"/>
    </location>
</feature>
<gene>
    <name evidence="3" type="ORF">EYF80_008081</name>
</gene>
<organism evidence="3 4">
    <name type="scientific">Liparis tanakae</name>
    <name type="common">Tanaka's snailfish</name>
    <dbReference type="NCBI Taxonomy" id="230148"/>
    <lineage>
        <taxon>Eukaryota</taxon>
        <taxon>Metazoa</taxon>
        <taxon>Chordata</taxon>
        <taxon>Craniata</taxon>
        <taxon>Vertebrata</taxon>
        <taxon>Euteleostomi</taxon>
        <taxon>Actinopterygii</taxon>
        <taxon>Neopterygii</taxon>
        <taxon>Teleostei</taxon>
        <taxon>Neoteleostei</taxon>
        <taxon>Acanthomorphata</taxon>
        <taxon>Eupercaria</taxon>
        <taxon>Perciformes</taxon>
        <taxon>Cottioidei</taxon>
        <taxon>Cottales</taxon>
        <taxon>Liparidae</taxon>
        <taxon>Liparis</taxon>
    </lineage>
</organism>
<dbReference type="Proteomes" id="UP000314294">
    <property type="component" value="Unassembled WGS sequence"/>
</dbReference>
<evidence type="ECO:0000256" key="1">
    <source>
        <dbReference type="SAM" id="MobiDB-lite"/>
    </source>
</evidence>
<reference evidence="3 4" key="1">
    <citation type="submission" date="2019-03" db="EMBL/GenBank/DDBJ databases">
        <title>First draft genome of Liparis tanakae, snailfish: a comprehensive survey of snailfish specific genes.</title>
        <authorList>
            <person name="Kim W."/>
            <person name="Song I."/>
            <person name="Jeong J.-H."/>
            <person name="Kim D."/>
            <person name="Kim S."/>
            <person name="Ryu S."/>
            <person name="Song J.Y."/>
            <person name="Lee S.K."/>
        </authorList>
    </citation>
    <scope>NUCLEOTIDE SEQUENCE [LARGE SCALE GENOMIC DNA]</scope>
    <source>
        <tissue evidence="3">Muscle</tissue>
    </source>
</reference>